<dbReference type="RefSeq" id="XP_038427626.1">
    <property type="nucleotide sequence ID" value="XM_038571698.1"/>
</dbReference>
<dbReference type="CTD" id="54498"/>
<accession>A0A8C0S209</accession>
<evidence type="ECO:0000256" key="4">
    <source>
        <dbReference type="SAM" id="MobiDB-lite"/>
    </source>
</evidence>
<organism evidence="7 8">
    <name type="scientific">Canis lupus familiaris</name>
    <name type="common">Dog</name>
    <name type="synonym">Canis familiaris</name>
    <dbReference type="NCBI Taxonomy" id="9615"/>
    <lineage>
        <taxon>Eukaryota</taxon>
        <taxon>Metazoa</taxon>
        <taxon>Chordata</taxon>
        <taxon>Craniata</taxon>
        <taxon>Vertebrata</taxon>
        <taxon>Euteleostomi</taxon>
        <taxon>Mammalia</taxon>
        <taxon>Eutheria</taxon>
        <taxon>Laurasiatheria</taxon>
        <taxon>Carnivora</taxon>
        <taxon>Caniformia</taxon>
        <taxon>Canidae</taxon>
        <taxon>Canis</taxon>
    </lineage>
</organism>
<dbReference type="SMR" id="A0A8C0S209"/>
<dbReference type="AlphaFoldDB" id="A0A8C0S209"/>
<feature type="compositionally biased region" description="Basic and acidic residues" evidence="4">
    <location>
        <begin position="298"/>
        <end position="308"/>
    </location>
</feature>
<feature type="compositionally biased region" description="Basic and acidic residues" evidence="4">
    <location>
        <begin position="274"/>
        <end position="291"/>
    </location>
</feature>
<dbReference type="Gene3D" id="3.90.660.10">
    <property type="match status" value="1"/>
</dbReference>
<dbReference type="SUPFAM" id="SSF51905">
    <property type="entry name" value="FAD/NAD(P)-binding domain"/>
    <property type="match status" value="1"/>
</dbReference>
<evidence type="ECO:0000313" key="7">
    <source>
        <dbReference type="Ensembl" id="ENSCAFP00040014683.1"/>
    </source>
</evidence>
<dbReference type="Proteomes" id="UP000694542">
    <property type="component" value="Chromosome 24"/>
</dbReference>
<dbReference type="Gene3D" id="3.50.50.60">
    <property type="entry name" value="FAD/NAD(P)-binding domain"/>
    <property type="match status" value="2"/>
</dbReference>
<evidence type="ECO:0000256" key="1">
    <source>
        <dbReference type="ARBA" id="ARBA00001974"/>
    </source>
</evidence>
<comment type="cofactor">
    <cofactor evidence="1">
        <name>FAD</name>
        <dbReference type="ChEBI" id="CHEBI:57692"/>
    </cofactor>
</comment>
<dbReference type="PANTHER" id="PTHR10742:SF416">
    <property type="entry name" value="SPERMINE OXIDASE"/>
    <property type="match status" value="1"/>
</dbReference>
<dbReference type="GeneID" id="485787"/>
<keyword evidence="3" id="KW-0274">FAD</keyword>
<reference evidence="7" key="1">
    <citation type="submission" date="2018-10" db="EMBL/GenBank/DDBJ databases">
        <title>De novo assembly of a Great Dane genome.</title>
        <authorList>
            <person name="Kidd J.M."/>
            <person name="Pendleton A.L."/>
            <person name="Shen F."/>
            <person name="Emery S."/>
        </authorList>
    </citation>
    <scope>NUCLEOTIDE SEQUENCE [LARGE SCALE GENOMIC DNA]</scope>
    <source>
        <strain evidence="7">Great Dane</strain>
    </source>
</reference>
<evidence type="ECO:0000313" key="8">
    <source>
        <dbReference type="Proteomes" id="UP000694542"/>
    </source>
</evidence>
<dbReference type="Pfam" id="PF01593">
    <property type="entry name" value="Amino_oxidase"/>
    <property type="match status" value="2"/>
</dbReference>
<evidence type="ECO:0000256" key="3">
    <source>
        <dbReference type="ARBA" id="ARBA00022827"/>
    </source>
</evidence>
<reference evidence="7" key="3">
    <citation type="submission" date="2025-05" db="UniProtKB">
        <authorList>
            <consortium name="Ensembl"/>
        </authorList>
    </citation>
    <scope>IDENTIFICATION</scope>
</reference>
<dbReference type="FunFam" id="3.90.660.10:FF:000003">
    <property type="entry name" value="spermine oxidase isoform X2"/>
    <property type="match status" value="1"/>
</dbReference>
<dbReference type="GO" id="GO:0016491">
    <property type="term" value="F:oxidoreductase activity"/>
    <property type="evidence" value="ECO:0007669"/>
    <property type="project" value="InterPro"/>
</dbReference>
<evidence type="ECO:0000256" key="2">
    <source>
        <dbReference type="ARBA" id="ARBA00022630"/>
    </source>
</evidence>
<dbReference type="InterPro" id="IPR036188">
    <property type="entry name" value="FAD/NAD-bd_sf"/>
</dbReference>
<evidence type="ECO:0000313" key="6">
    <source>
        <dbReference type="Ensembl" id="ENSCAFP00030035898.1"/>
    </source>
</evidence>
<feature type="domain" description="Amine oxidase" evidence="5">
    <location>
        <begin position="34"/>
        <end position="268"/>
    </location>
</feature>
<protein>
    <submittedName>
        <fullName evidence="7">Spermine oxidase</fullName>
    </submittedName>
</protein>
<proteinExistence type="predicted"/>
<dbReference type="Ensembl" id="ENSCAFT00030041146.1">
    <property type="protein sequence ID" value="ENSCAFP00030035898.1"/>
    <property type="gene ID" value="ENSCAFG00030022378.1"/>
</dbReference>
<dbReference type="SUPFAM" id="SSF54373">
    <property type="entry name" value="FAD-linked reductases, C-terminal domain"/>
    <property type="match status" value="1"/>
</dbReference>
<dbReference type="OMA" id="CITGCHS"/>
<dbReference type="InterPro" id="IPR050281">
    <property type="entry name" value="Flavin_monoamine_oxidase"/>
</dbReference>
<evidence type="ECO:0000259" key="5">
    <source>
        <dbReference type="Pfam" id="PF01593"/>
    </source>
</evidence>
<dbReference type="Proteomes" id="UP000694429">
    <property type="component" value="Chromosome 24"/>
</dbReference>
<dbReference type="RefSeq" id="XP_038289154.1">
    <property type="nucleotide sequence ID" value="XM_038433226.1"/>
</dbReference>
<gene>
    <name evidence="7" type="primary">SMOX</name>
</gene>
<keyword evidence="2" id="KW-0285">Flavoprotein</keyword>
<dbReference type="RefSeq" id="XP_038313637.1">
    <property type="nucleotide sequence ID" value="XM_038457709.1"/>
</dbReference>
<dbReference type="FunFam" id="3.50.50.60:FF:000268">
    <property type="entry name" value="spermine oxidase isoform X2"/>
    <property type="match status" value="1"/>
</dbReference>
<name>A0A8C0S209_CANLF</name>
<reference evidence="6" key="2">
    <citation type="submission" date="2019-03" db="EMBL/GenBank/DDBJ databases">
        <authorList>
            <person name="Warren W.C."/>
            <person name="Johnson G.S."/>
        </authorList>
    </citation>
    <scope>NUCLEOTIDE SEQUENCE [LARGE SCALE GENOMIC DNA]</scope>
    <source>
        <strain evidence="6">Basenji</strain>
    </source>
</reference>
<sequence length="555" mass="61656">MQSCESSGDSADDPLSCGLRRRGQPRVVVIGAGLAGLAAAKALLEQGFTDVTVLEASSCIGGRVQSVKLGHATFELGATWIHGSHGNPIYHLAEANGLLEETTDGERSVGRISLYSKNGVACYLTNRGRRIPKDVVEEFSDLYNEVYNLTQEFFRHGKPVNAESQNSVGVFTREEVRNRIRDDPEDPEATKCLKLAMIQQYLKVESCESSSHSMDEVSLSAFGEWTEIPGAHHIIPSGFMRVVELLAEGIPTHVIQLGKPVRCVHWDQASARPRGPEIEPRGEGDHNHDAGEGDQGGEEPRGDGRDEDKQWPVLVECEDCEVIPADHVIVTVSLGVLKRQYTSFFRPGLPAEKVAAIHRLGIGTTDKIFLEFEEPFWGPECNSLQFVWEDEAESRTLTYPPELWYRKICGFDVLYPPERYGHVLSGWICGEEALVMEKCDDEAVAEICTEMLRQFTGNPNIPKPRRILRSAWGSNPYFRGSYSYTQVGSSGADVEKLAKPLPYTESSKMAPMQVLFSGEATHRKYYSTTHGALLSGQREAARLIEMYRDLFQQGT</sequence>
<dbReference type="PANTHER" id="PTHR10742">
    <property type="entry name" value="FLAVIN MONOAMINE OXIDASE"/>
    <property type="match status" value="1"/>
</dbReference>
<feature type="domain" description="Amine oxidase" evidence="5">
    <location>
        <begin position="307"/>
        <end position="544"/>
    </location>
</feature>
<feature type="region of interest" description="Disordered" evidence="4">
    <location>
        <begin position="271"/>
        <end position="308"/>
    </location>
</feature>
<dbReference type="FunFam" id="3.90.660.10:FF:000004">
    <property type="entry name" value="spermine oxidase isoform X2"/>
    <property type="match status" value="1"/>
</dbReference>
<dbReference type="Ensembl" id="ENSCAFT00040016938.1">
    <property type="protein sequence ID" value="ENSCAFP00040014683.1"/>
    <property type="gene ID" value="ENSCAFG00040009114.1"/>
</dbReference>
<dbReference type="InterPro" id="IPR002937">
    <property type="entry name" value="Amino_oxidase"/>
</dbReference>
<dbReference type="OrthoDB" id="2019015at2759"/>